<comment type="caution">
    <text evidence="1">The sequence shown here is derived from an EMBL/GenBank/DDBJ whole genome shotgun (WGS) entry which is preliminary data.</text>
</comment>
<evidence type="ECO:0000313" key="1">
    <source>
        <dbReference type="EMBL" id="KAA8896365.1"/>
    </source>
</evidence>
<dbReference type="PANTHER" id="PTHR33266">
    <property type="entry name" value="CHROMOSOME 15, WHOLE GENOME SHOTGUN SEQUENCE"/>
    <property type="match status" value="1"/>
</dbReference>
<keyword evidence="2" id="KW-1185">Reference proteome</keyword>
<dbReference type="InParanoid" id="A0A5J5ELR0"/>
<reference evidence="1 2" key="1">
    <citation type="submission" date="2019-09" db="EMBL/GenBank/DDBJ databases">
        <title>Draft genome of the ectomycorrhizal ascomycete Sphaerosporella brunnea.</title>
        <authorList>
            <consortium name="DOE Joint Genome Institute"/>
            <person name="Benucci G.M."/>
            <person name="Marozzi G."/>
            <person name="Antonielli L."/>
            <person name="Sanchez S."/>
            <person name="Marco P."/>
            <person name="Wang X."/>
            <person name="Falini L.B."/>
            <person name="Barry K."/>
            <person name="Haridas S."/>
            <person name="Lipzen A."/>
            <person name="Labutti K."/>
            <person name="Grigoriev I.V."/>
            <person name="Murat C."/>
            <person name="Martin F."/>
            <person name="Albertini E."/>
            <person name="Donnini D."/>
            <person name="Bonito G."/>
        </authorList>
    </citation>
    <scope>NUCLEOTIDE SEQUENCE [LARGE SCALE GENOMIC DNA]</scope>
    <source>
        <strain evidence="1 2">Sb_GMNB300</strain>
    </source>
</reference>
<evidence type="ECO:0000313" key="2">
    <source>
        <dbReference type="Proteomes" id="UP000326924"/>
    </source>
</evidence>
<proteinExistence type="predicted"/>
<dbReference type="OrthoDB" id="5429168at2759"/>
<dbReference type="EMBL" id="VXIS01000214">
    <property type="protein sequence ID" value="KAA8896365.1"/>
    <property type="molecule type" value="Genomic_DNA"/>
</dbReference>
<name>A0A5J5ELR0_9PEZI</name>
<dbReference type="Proteomes" id="UP000326924">
    <property type="component" value="Unassembled WGS sequence"/>
</dbReference>
<dbReference type="PANTHER" id="PTHR33266:SF1">
    <property type="entry name" value="F-BOX DOMAIN-CONTAINING PROTEIN"/>
    <property type="match status" value="1"/>
</dbReference>
<sequence>MQIRMCVMLIGLRAVKRTGPTVALKCPRNAPVASLQEIESDNDSVWEVEDEEGEPPSRQCQPLRDWMFLFGQDDQRLPDAASKIKPDRDYARFMHIVHNSGMGKSRLIDEYALYTPEVVFTFRRGTQAAYPWGDVEITELLLSMSSEGDTHAMFVALLAGAVDGGDQVTSRAIVRRLVQKPNGPVAQSRRCFHAATAEGFATLRSEFRKQFCSESKDFACKAFDTLNDARWKAFDFKVDTRLFINTDTPSERMDAMRWHKVFRAILITPLSELVEALEALKTQRPKEEGAAFFFAFDELGTFVDSSNAGRVRALRQVMRTLIDMPVWTFGLSTQPSIEFLAPAATEDPSDKIVRGALRLVEPFYSFLLDVESARLRIDDKASRLAVPFDSFGGISHLVTCGRPLWLGFAQATADVVRSMVAEKLFCSNVYGPKDSQHVLAALRYRVGIQLCADESLAMKRTAIESHSR</sequence>
<protein>
    <submittedName>
        <fullName evidence="1">Uncharacterized protein</fullName>
    </submittedName>
</protein>
<dbReference type="AlphaFoldDB" id="A0A5J5ELR0"/>
<organism evidence="1 2">
    <name type="scientific">Sphaerosporella brunnea</name>
    <dbReference type="NCBI Taxonomy" id="1250544"/>
    <lineage>
        <taxon>Eukaryota</taxon>
        <taxon>Fungi</taxon>
        <taxon>Dikarya</taxon>
        <taxon>Ascomycota</taxon>
        <taxon>Pezizomycotina</taxon>
        <taxon>Pezizomycetes</taxon>
        <taxon>Pezizales</taxon>
        <taxon>Pyronemataceae</taxon>
        <taxon>Sphaerosporella</taxon>
    </lineage>
</organism>
<accession>A0A5J5ELR0</accession>
<gene>
    <name evidence="1" type="ORF">FN846DRAFT_993866</name>
</gene>